<dbReference type="PANTHER" id="PTHR11533:SF301">
    <property type="entry name" value="AMINOPEPTIDASE"/>
    <property type="match status" value="1"/>
</dbReference>
<dbReference type="GO" id="GO:0070006">
    <property type="term" value="F:metalloaminopeptidase activity"/>
    <property type="evidence" value="ECO:0007669"/>
    <property type="project" value="TreeGrafter"/>
</dbReference>
<keyword evidence="12" id="KW-0378">Hydrolase</keyword>
<keyword evidence="17" id="KW-0325">Glycoprotein</keyword>
<evidence type="ECO:0000256" key="7">
    <source>
        <dbReference type="ARBA" id="ARBA00022475"/>
    </source>
</evidence>
<dbReference type="GO" id="GO:0005737">
    <property type="term" value="C:cytoplasm"/>
    <property type="evidence" value="ECO:0007669"/>
    <property type="project" value="TreeGrafter"/>
</dbReference>
<organism evidence="21 22">
    <name type="scientific">Diaphorina citri</name>
    <name type="common">Asian citrus psyllid</name>
    <dbReference type="NCBI Taxonomy" id="121845"/>
    <lineage>
        <taxon>Eukaryota</taxon>
        <taxon>Metazoa</taxon>
        <taxon>Ecdysozoa</taxon>
        <taxon>Arthropoda</taxon>
        <taxon>Hexapoda</taxon>
        <taxon>Insecta</taxon>
        <taxon>Pterygota</taxon>
        <taxon>Neoptera</taxon>
        <taxon>Paraneoptera</taxon>
        <taxon>Hemiptera</taxon>
        <taxon>Sternorrhyncha</taxon>
        <taxon>Psylloidea</taxon>
        <taxon>Psyllidae</taxon>
        <taxon>Diaphorininae</taxon>
        <taxon>Diaphorina</taxon>
    </lineage>
</organism>
<evidence type="ECO:0000256" key="13">
    <source>
        <dbReference type="ARBA" id="ARBA00022833"/>
    </source>
</evidence>
<evidence type="ECO:0000256" key="3">
    <source>
        <dbReference type="ARBA" id="ARBA00004609"/>
    </source>
</evidence>
<dbReference type="GO" id="GO:0005615">
    <property type="term" value="C:extracellular space"/>
    <property type="evidence" value="ECO:0007669"/>
    <property type="project" value="TreeGrafter"/>
</dbReference>
<dbReference type="EC" id="3.4.11.2" evidence="5"/>
<dbReference type="FunFam" id="2.60.40.1910:FF:000008">
    <property type="entry name" value="Aminopeptidase"/>
    <property type="match status" value="1"/>
</dbReference>
<accession>A0A3Q0IST3</accession>
<evidence type="ECO:0000256" key="14">
    <source>
        <dbReference type="ARBA" id="ARBA00023049"/>
    </source>
</evidence>
<feature type="compositionally biased region" description="Low complexity" evidence="19">
    <location>
        <begin position="493"/>
        <end position="521"/>
    </location>
</feature>
<evidence type="ECO:0000256" key="2">
    <source>
        <dbReference type="ARBA" id="ARBA00001947"/>
    </source>
</evidence>
<evidence type="ECO:0000256" key="10">
    <source>
        <dbReference type="ARBA" id="ARBA00022723"/>
    </source>
</evidence>
<evidence type="ECO:0000256" key="16">
    <source>
        <dbReference type="ARBA" id="ARBA00023157"/>
    </source>
</evidence>
<dbReference type="RefSeq" id="XP_026679329.1">
    <property type="nucleotide sequence ID" value="XM_026823528.1"/>
</dbReference>
<evidence type="ECO:0000256" key="8">
    <source>
        <dbReference type="ARBA" id="ARBA00022622"/>
    </source>
</evidence>
<proteinExistence type="inferred from homology"/>
<keyword evidence="10" id="KW-0479">Metal-binding</keyword>
<dbReference type="Gene3D" id="2.60.40.1910">
    <property type="match status" value="1"/>
</dbReference>
<evidence type="ECO:0000259" key="20">
    <source>
        <dbReference type="Pfam" id="PF11838"/>
    </source>
</evidence>
<dbReference type="PaxDb" id="121845-A0A3Q0IST3"/>
<evidence type="ECO:0000256" key="1">
    <source>
        <dbReference type="ARBA" id="ARBA00000098"/>
    </source>
</evidence>
<feature type="domain" description="ERAP1-like C-terminal" evidence="20">
    <location>
        <begin position="146"/>
        <end position="472"/>
    </location>
</feature>
<keyword evidence="9" id="KW-0645">Protease</keyword>
<dbReference type="InterPro" id="IPR027268">
    <property type="entry name" value="Peptidase_M4/M1_CTD_sf"/>
</dbReference>
<dbReference type="GO" id="GO:0043171">
    <property type="term" value="P:peptide catabolic process"/>
    <property type="evidence" value="ECO:0007669"/>
    <property type="project" value="TreeGrafter"/>
</dbReference>
<name>A0A3Q0IST3_DIACI</name>
<evidence type="ECO:0000313" key="22">
    <source>
        <dbReference type="RefSeq" id="XP_026679329.1"/>
    </source>
</evidence>
<dbReference type="Proteomes" id="UP000079169">
    <property type="component" value="Unplaced"/>
</dbReference>
<dbReference type="GO" id="GO:0006508">
    <property type="term" value="P:proteolysis"/>
    <property type="evidence" value="ECO:0007669"/>
    <property type="project" value="UniProtKB-KW"/>
</dbReference>
<evidence type="ECO:0000256" key="11">
    <source>
        <dbReference type="ARBA" id="ARBA00022729"/>
    </source>
</evidence>
<dbReference type="AlphaFoldDB" id="A0A3Q0IST3"/>
<keyword evidence="7" id="KW-1003">Cell membrane</keyword>
<evidence type="ECO:0000256" key="18">
    <source>
        <dbReference type="ARBA" id="ARBA00023288"/>
    </source>
</evidence>
<keyword evidence="11" id="KW-0732">Signal</keyword>
<evidence type="ECO:0000256" key="4">
    <source>
        <dbReference type="ARBA" id="ARBA00010136"/>
    </source>
</evidence>
<evidence type="ECO:0000256" key="5">
    <source>
        <dbReference type="ARBA" id="ARBA00012564"/>
    </source>
</evidence>
<comment type="similarity">
    <text evidence="4">Belongs to the peptidase M1 family.</text>
</comment>
<comment type="catalytic activity">
    <reaction evidence="1">
        <text>Release of an N-terminal amino acid, Xaa-|-Yaa- from a peptide, amide or arylamide. Xaa is preferably Ala, but may be most amino acids including Pro (slow action). When a terminal hydrophobic residue is followed by a prolyl residue, the two may be released as an intact Xaa-Pro dipeptide.</text>
        <dbReference type="EC" id="3.4.11.2"/>
    </reaction>
</comment>
<evidence type="ECO:0000256" key="12">
    <source>
        <dbReference type="ARBA" id="ARBA00022801"/>
    </source>
</evidence>
<dbReference type="GO" id="GO:0005886">
    <property type="term" value="C:plasma membrane"/>
    <property type="evidence" value="ECO:0007669"/>
    <property type="project" value="UniProtKB-SubCell"/>
</dbReference>
<dbReference type="GO" id="GO:0016285">
    <property type="term" value="F:alanyl aminopeptidase activity"/>
    <property type="evidence" value="ECO:0007669"/>
    <property type="project" value="UniProtKB-EC"/>
</dbReference>
<dbReference type="InterPro" id="IPR024571">
    <property type="entry name" value="ERAP1-like_C_dom"/>
</dbReference>
<dbReference type="FunFam" id="1.25.50.20:FF:000001">
    <property type="entry name" value="Aminopeptidase"/>
    <property type="match status" value="1"/>
</dbReference>
<keyword evidence="15" id="KW-0472">Membrane</keyword>
<protein>
    <recommendedName>
        <fullName evidence="6">Aminopeptidase N</fullName>
        <ecNumber evidence="5">3.4.11.2</ecNumber>
    </recommendedName>
</protein>
<keyword evidence="14" id="KW-0482">Metalloprotease</keyword>
<evidence type="ECO:0000256" key="15">
    <source>
        <dbReference type="ARBA" id="ARBA00023136"/>
    </source>
</evidence>
<dbReference type="GeneID" id="103509111"/>
<keyword evidence="18" id="KW-0449">Lipoprotein</keyword>
<feature type="region of interest" description="Disordered" evidence="19">
    <location>
        <begin position="490"/>
        <end position="528"/>
    </location>
</feature>
<evidence type="ECO:0000256" key="6">
    <source>
        <dbReference type="ARBA" id="ARBA00015611"/>
    </source>
</evidence>
<dbReference type="Gene3D" id="1.10.390.10">
    <property type="entry name" value="Neutral Protease Domain 2"/>
    <property type="match status" value="1"/>
</dbReference>
<keyword evidence="21" id="KW-1185">Reference proteome</keyword>
<dbReference type="Pfam" id="PF11838">
    <property type="entry name" value="ERAP1_C"/>
    <property type="match status" value="1"/>
</dbReference>
<sequence length="552" mass="61864">MIENVLTPTVFQNALQDYLRNGADLGGTVEPANLWDAFDEVLTEIGGAQYLPPNSTSITGFVDQWVNKPGFPLVTFSRNYSSKVVTVTQQRFLVEKADRDADKTNWTIPLTYTTKTNANFSSRANLFWFDRFKPSVQFSIPENNDWLIANLKEVGFYRVNYDAQNWALIAAQLSANPAQIHLLNRAQILDDAFTLARADLVPYEAALELTRYLKTEKDFIPWYAVWSHIRDLLHTYAQTEVANQMKTYFIDRLEGIFNELGLEDKSTEENMSKLGRSSISLWICNLGHSGCYNQAVAEFRTWIRAPEKSNIPPNIKDAVYCMGIKYGSGEEWTRLWQYYLTTDLASEKIAVMYALGCSQNETVLYDYLSKITDPKSGIRSQDHYIVIRGVLGERPGLRAGLKFLKDKTHSLLEEVKKDELSNAGENLKSIISTVGAGISSKDELNQFTSILTGYQSNPTIGASINKTLTHIQERFTRSANHQKALEKWFGANTPSTTPSPTTPSQSPLPTHPTSHPTHATTQKPSGATGLRQFAPSVMVATALVVLVRFGQS</sequence>
<keyword evidence="13" id="KW-0862">Zinc</keyword>
<evidence type="ECO:0000256" key="19">
    <source>
        <dbReference type="SAM" id="MobiDB-lite"/>
    </source>
</evidence>
<gene>
    <name evidence="22" type="primary">LOC103509111</name>
</gene>
<dbReference type="Gene3D" id="1.25.50.20">
    <property type="match status" value="1"/>
</dbReference>
<evidence type="ECO:0000313" key="21">
    <source>
        <dbReference type="Proteomes" id="UP000079169"/>
    </source>
</evidence>
<dbReference type="GO" id="GO:0098552">
    <property type="term" value="C:side of membrane"/>
    <property type="evidence" value="ECO:0007669"/>
    <property type="project" value="UniProtKB-KW"/>
</dbReference>
<keyword evidence="8" id="KW-0336">GPI-anchor</keyword>
<dbReference type="InterPro" id="IPR050344">
    <property type="entry name" value="Peptidase_M1_aminopeptidases"/>
</dbReference>
<dbReference type="KEGG" id="dci:103509111"/>
<evidence type="ECO:0000256" key="9">
    <source>
        <dbReference type="ARBA" id="ARBA00022670"/>
    </source>
</evidence>
<dbReference type="GO" id="GO:0042277">
    <property type="term" value="F:peptide binding"/>
    <property type="evidence" value="ECO:0007669"/>
    <property type="project" value="TreeGrafter"/>
</dbReference>
<comment type="subcellular location">
    <subcellularLocation>
        <location evidence="3">Cell membrane</location>
        <topology evidence="3">Lipid-anchor</topology>
        <topology evidence="3">GPI-anchor</topology>
    </subcellularLocation>
</comment>
<reference evidence="22" key="1">
    <citation type="submission" date="2025-08" db="UniProtKB">
        <authorList>
            <consortium name="RefSeq"/>
        </authorList>
    </citation>
    <scope>IDENTIFICATION</scope>
</reference>
<dbReference type="PANTHER" id="PTHR11533">
    <property type="entry name" value="PROTEASE M1 ZINC METALLOPROTEASE"/>
    <property type="match status" value="1"/>
</dbReference>
<dbReference type="GO" id="GO:0008270">
    <property type="term" value="F:zinc ion binding"/>
    <property type="evidence" value="ECO:0007669"/>
    <property type="project" value="TreeGrafter"/>
</dbReference>
<keyword evidence="16" id="KW-1015">Disulfide bond</keyword>
<dbReference type="STRING" id="121845.A0A3Q0IST3"/>
<evidence type="ECO:0000256" key="17">
    <source>
        <dbReference type="ARBA" id="ARBA00023180"/>
    </source>
</evidence>
<comment type="cofactor">
    <cofactor evidence="2">
        <name>Zn(2+)</name>
        <dbReference type="ChEBI" id="CHEBI:29105"/>
    </cofactor>
</comment>